<gene>
    <name evidence="1" type="ORF">PGT21_018945</name>
</gene>
<dbReference type="Proteomes" id="UP000324748">
    <property type="component" value="Unassembled WGS sequence"/>
</dbReference>
<dbReference type="EMBL" id="VSWC01000197">
    <property type="protein sequence ID" value="KAA1064904.1"/>
    <property type="molecule type" value="Genomic_DNA"/>
</dbReference>
<comment type="caution">
    <text evidence="1">The sequence shown here is derived from an EMBL/GenBank/DDBJ whole genome shotgun (WGS) entry which is preliminary data.</text>
</comment>
<name>A0A5B0LN10_PUCGR</name>
<protein>
    <submittedName>
        <fullName evidence="1">Uncharacterized protein</fullName>
    </submittedName>
</protein>
<keyword evidence="2" id="KW-1185">Reference proteome</keyword>
<evidence type="ECO:0000313" key="1">
    <source>
        <dbReference type="EMBL" id="KAA1064904.1"/>
    </source>
</evidence>
<accession>A0A5B0LN10</accession>
<evidence type="ECO:0000313" key="2">
    <source>
        <dbReference type="Proteomes" id="UP000324748"/>
    </source>
</evidence>
<proteinExistence type="predicted"/>
<organism evidence="1 2">
    <name type="scientific">Puccinia graminis f. sp. tritici</name>
    <dbReference type="NCBI Taxonomy" id="56615"/>
    <lineage>
        <taxon>Eukaryota</taxon>
        <taxon>Fungi</taxon>
        <taxon>Dikarya</taxon>
        <taxon>Basidiomycota</taxon>
        <taxon>Pucciniomycotina</taxon>
        <taxon>Pucciniomycetes</taxon>
        <taxon>Pucciniales</taxon>
        <taxon>Pucciniaceae</taxon>
        <taxon>Puccinia</taxon>
    </lineage>
</organism>
<reference evidence="1 2" key="1">
    <citation type="submission" date="2019-05" db="EMBL/GenBank/DDBJ databases">
        <title>Emergence of the Ug99 lineage of the wheat stem rust pathogen through somatic hybridization.</title>
        <authorList>
            <person name="Li F."/>
            <person name="Upadhyaya N.M."/>
            <person name="Sperschneider J."/>
            <person name="Matny O."/>
            <person name="Nguyen-Phuc H."/>
            <person name="Mago R."/>
            <person name="Raley C."/>
            <person name="Miller M.E."/>
            <person name="Silverstein K.A.T."/>
            <person name="Henningsen E."/>
            <person name="Hirsch C.D."/>
            <person name="Visser B."/>
            <person name="Pretorius Z.A."/>
            <person name="Steffenson B.J."/>
            <person name="Schwessinger B."/>
            <person name="Dodds P.N."/>
            <person name="Figueroa M."/>
        </authorList>
    </citation>
    <scope>NUCLEOTIDE SEQUENCE [LARGE SCALE GENOMIC DNA]</scope>
    <source>
        <strain evidence="1">21-0</strain>
    </source>
</reference>
<dbReference type="AlphaFoldDB" id="A0A5B0LN10"/>
<sequence length="106" mass="10985">MGASFGASASAPSTAPITAGAAGDPAVALAAHALERAGTRLGVLLPSSPSHALRLRPPKLALPSRPTLLPSLRLLSGSRRPSRPLPRVPRKRLLNRNLKLLLPLAI</sequence>